<proteinExistence type="predicted"/>
<evidence type="ECO:0000256" key="1">
    <source>
        <dbReference type="SAM" id="SignalP"/>
    </source>
</evidence>
<evidence type="ECO:0000313" key="2">
    <source>
        <dbReference type="EMBL" id="WZN43567.1"/>
    </source>
</evidence>
<dbReference type="Proteomes" id="UP001485459">
    <property type="component" value="Chromosome"/>
</dbReference>
<sequence length="234" mass="27957">MKRMLILLAVLLQSGVMMAQVDIRGWYTHFSTFRIPKTKFSVYAELQYRFGQRHSPNQTIVLRPGINYHINESMTVSAGYAHIDYTDKWAHEERRTWQQFAFSHPVKMLLLEHRARLEQRFLHETVYHPADEMEVKHFTGHRFRYQLRGMLPFNGQQNFTKGIYAAVQNELFIDINNNSYYSKAGLNENRMFVGPGYRFSRKFDVELGYMHHYKKRYGYSENQHAIQLTSYLRL</sequence>
<dbReference type="RefSeq" id="WP_341838372.1">
    <property type="nucleotide sequence ID" value="NZ_CP149822.1"/>
</dbReference>
<dbReference type="Pfam" id="PF10677">
    <property type="entry name" value="DUF2490"/>
    <property type="match status" value="1"/>
</dbReference>
<keyword evidence="1" id="KW-0732">Signal</keyword>
<feature type="signal peptide" evidence="1">
    <location>
        <begin position="1"/>
        <end position="19"/>
    </location>
</feature>
<feature type="chain" id="PRO_5046213549" evidence="1">
    <location>
        <begin position="20"/>
        <end position="234"/>
    </location>
</feature>
<accession>A0ABZ2YWI6</accession>
<keyword evidence="3" id="KW-1185">Reference proteome</keyword>
<name>A0ABZ2YWI6_9BACT</name>
<dbReference type="EMBL" id="CP149822">
    <property type="protein sequence ID" value="WZN43567.1"/>
    <property type="molecule type" value="Genomic_DNA"/>
</dbReference>
<dbReference type="InterPro" id="IPR019619">
    <property type="entry name" value="DUF2490"/>
</dbReference>
<reference evidence="3" key="1">
    <citation type="submission" date="2024-03" db="EMBL/GenBank/DDBJ databases">
        <title>Chitinophaga horti sp. nov., isolated from garden soil.</title>
        <authorList>
            <person name="Lee D.S."/>
            <person name="Han D.M."/>
            <person name="Baek J.H."/>
            <person name="Choi D.G."/>
            <person name="Jeon J.H."/>
            <person name="Jeon C.O."/>
        </authorList>
    </citation>
    <scope>NUCLEOTIDE SEQUENCE [LARGE SCALE GENOMIC DNA]</scope>
    <source>
        <strain evidence="3">GPA1</strain>
    </source>
</reference>
<evidence type="ECO:0000313" key="3">
    <source>
        <dbReference type="Proteomes" id="UP001485459"/>
    </source>
</evidence>
<protein>
    <submittedName>
        <fullName evidence="2">DUF2490 domain-containing protein</fullName>
    </submittedName>
</protein>
<organism evidence="2 3">
    <name type="scientific">Chitinophaga pollutisoli</name>
    <dbReference type="NCBI Taxonomy" id="3133966"/>
    <lineage>
        <taxon>Bacteria</taxon>
        <taxon>Pseudomonadati</taxon>
        <taxon>Bacteroidota</taxon>
        <taxon>Chitinophagia</taxon>
        <taxon>Chitinophagales</taxon>
        <taxon>Chitinophagaceae</taxon>
        <taxon>Chitinophaga</taxon>
    </lineage>
</organism>
<gene>
    <name evidence="2" type="ORF">WJU16_11065</name>
</gene>